<keyword evidence="1" id="KW-0732">Signal</keyword>
<feature type="signal peptide" evidence="1">
    <location>
        <begin position="1"/>
        <end position="20"/>
    </location>
</feature>
<evidence type="ECO:0000313" key="3">
    <source>
        <dbReference type="Proteomes" id="UP000183832"/>
    </source>
</evidence>
<gene>
    <name evidence="2" type="ORF">CLUMA_CG012177</name>
</gene>
<dbReference type="AlphaFoldDB" id="A0A1J1IKZ5"/>
<sequence>MAFSLLRFLAEFLLFTTVCGGNDDEIRFHLSSSFFSVVTAKYVARQNIFRTLNKCRHVNSKRLSNSTDLDGIQWKISPVLMTTPNLDTFFDST</sequence>
<accession>A0A1J1IKZ5</accession>
<dbReference type="EMBL" id="CVRI01000048">
    <property type="protein sequence ID" value="CRK99129.1"/>
    <property type="molecule type" value="Genomic_DNA"/>
</dbReference>
<feature type="chain" id="PRO_5013266828" evidence="1">
    <location>
        <begin position="21"/>
        <end position="93"/>
    </location>
</feature>
<reference evidence="2 3" key="1">
    <citation type="submission" date="2015-04" db="EMBL/GenBank/DDBJ databases">
        <authorList>
            <person name="Syromyatnikov M.Y."/>
            <person name="Popov V.N."/>
        </authorList>
    </citation>
    <scope>NUCLEOTIDE SEQUENCE [LARGE SCALE GENOMIC DNA]</scope>
</reference>
<name>A0A1J1IKZ5_9DIPT</name>
<keyword evidence="3" id="KW-1185">Reference proteome</keyword>
<evidence type="ECO:0000256" key="1">
    <source>
        <dbReference type="SAM" id="SignalP"/>
    </source>
</evidence>
<dbReference type="Proteomes" id="UP000183832">
    <property type="component" value="Unassembled WGS sequence"/>
</dbReference>
<organism evidence="2 3">
    <name type="scientific">Clunio marinus</name>
    <dbReference type="NCBI Taxonomy" id="568069"/>
    <lineage>
        <taxon>Eukaryota</taxon>
        <taxon>Metazoa</taxon>
        <taxon>Ecdysozoa</taxon>
        <taxon>Arthropoda</taxon>
        <taxon>Hexapoda</taxon>
        <taxon>Insecta</taxon>
        <taxon>Pterygota</taxon>
        <taxon>Neoptera</taxon>
        <taxon>Endopterygota</taxon>
        <taxon>Diptera</taxon>
        <taxon>Nematocera</taxon>
        <taxon>Chironomoidea</taxon>
        <taxon>Chironomidae</taxon>
        <taxon>Clunio</taxon>
    </lineage>
</organism>
<protein>
    <submittedName>
        <fullName evidence="2">CLUMA_CG012177, isoform A</fullName>
    </submittedName>
</protein>
<proteinExistence type="predicted"/>
<evidence type="ECO:0000313" key="2">
    <source>
        <dbReference type="EMBL" id="CRK99129.1"/>
    </source>
</evidence>